<feature type="region of interest" description="Disordered" evidence="1">
    <location>
        <begin position="292"/>
        <end position="328"/>
    </location>
</feature>
<name>A0ABX2TCX6_9PROT</name>
<dbReference type="Gene3D" id="3.40.50.300">
    <property type="entry name" value="P-loop containing nucleotide triphosphate hydrolases"/>
    <property type="match status" value="1"/>
</dbReference>
<dbReference type="EMBL" id="JABFDB010000016">
    <property type="protein sequence ID" value="NYZ22196.1"/>
    <property type="molecule type" value="Genomic_DNA"/>
</dbReference>
<dbReference type="Pfam" id="PF05621">
    <property type="entry name" value="TniB"/>
    <property type="match status" value="1"/>
</dbReference>
<sequence>MAVDDEKDARAKKVSAIHAWFVLYDGLEVVRKDFEWLHHRDNSHGEAGCLLLYGPPRSGKTHLILDYVNAHPPVVGPDGDRQEVVYFKAPYPCTPKNLVERMADKLGYPGVAGPRRSRLFDMMDVVLHYVRQLGVRLMFIDEIHQMASGGGDNGLIAGATLLKDLINEGEFCIVASGTCSATRIFEAHEELCGRLLAVHELRPFDWYAEDQRDTFRALLHDMDGELPFARSGLSEAGMAARLHVASGGLIGHVATLVEIAGVMAAREGADRIGLDHFARAHEKKKFVKRGVNPFIGGTPDPSPFAAPDPVPAGSRPVRKRRADDDFRA</sequence>
<dbReference type="InterPro" id="IPR003593">
    <property type="entry name" value="AAA+_ATPase"/>
</dbReference>
<reference evidence="3 4" key="1">
    <citation type="submission" date="2020-05" db="EMBL/GenBank/DDBJ databases">
        <title>Azospirillum oleiclasticum sp. nov, a nitrogen-fixing and heavy crude oil-emulsifying bacterium isolated from the crude oil of Yumen Oilfield.</title>
        <authorList>
            <person name="Wu D."/>
            <person name="Cai M."/>
            <person name="Zhang X."/>
        </authorList>
    </citation>
    <scope>NUCLEOTIDE SEQUENCE [LARGE SCALE GENOMIC DNA]</scope>
    <source>
        <strain evidence="3 4">ROY-1-1-2</strain>
    </source>
</reference>
<dbReference type="Proteomes" id="UP000584642">
    <property type="component" value="Unassembled WGS sequence"/>
</dbReference>
<evidence type="ECO:0000259" key="2">
    <source>
        <dbReference type="SMART" id="SM00382"/>
    </source>
</evidence>
<evidence type="ECO:0000313" key="4">
    <source>
        <dbReference type="Proteomes" id="UP000584642"/>
    </source>
</evidence>
<dbReference type="SMART" id="SM00382">
    <property type="entry name" value="AAA"/>
    <property type="match status" value="1"/>
</dbReference>
<accession>A0ABX2TCX6</accession>
<dbReference type="InterPro" id="IPR027417">
    <property type="entry name" value="P-loop_NTPase"/>
</dbReference>
<proteinExistence type="predicted"/>
<comment type="caution">
    <text evidence="3">The sequence shown here is derived from an EMBL/GenBank/DDBJ whole genome shotgun (WGS) entry which is preliminary data.</text>
</comment>
<organism evidence="3 4">
    <name type="scientific">Azospirillum oleiclasticum</name>
    <dbReference type="NCBI Taxonomy" id="2735135"/>
    <lineage>
        <taxon>Bacteria</taxon>
        <taxon>Pseudomonadati</taxon>
        <taxon>Pseudomonadota</taxon>
        <taxon>Alphaproteobacteria</taxon>
        <taxon>Rhodospirillales</taxon>
        <taxon>Azospirillaceae</taxon>
        <taxon>Azospirillum</taxon>
    </lineage>
</organism>
<dbReference type="RefSeq" id="WP_180283974.1">
    <property type="nucleotide sequence ID" value="NZ_JABFDB010000016.1"/>
</dbReference>
<evidence type="ECO:0000313" key="3">
    <source>
        <dbReference type="EMBL" id="NYZ22196.1"/>
    </source>
</evidence>
<protein>
    <submittedName>
        <fullName evidence="3">AAA family ATPase</fullName>
    </submittedName>
</protein>
<feature type="compositionally biased region" description="Pro residues" evidence="1">
    <location>
        <begin position="300"/>
        <end position="310"/>
    </location>
</feature>
<evidence type="ECO:0000256" key="1">
    <source>
        <dbReference type="SAM" id="MobiDB-lite"/>
    </source>
</evidence>
<gene>
    <name evidence="3" type="ORF">HND93_20985</name>
</gene>
<keyword evidence="4" id="KW-1185">Reference proteome</keyword>
<feature type="domain" description="AAA+ ATPase" evidence="2">
    <location>
        <begin position="46"/>
        <end position="204"/>
    </location>
</feature>
<dbReference type="InterPro" id="IPR008868">
    <property type="entry name" value="TniB"/>
</dbReference>
<dbReference type="SUPFAM" id="SSF52540">
    <property type="entry name" value="P-loop containing nucleoside triphosphate hydrolases"/>
    <property type="match status" value="1"/>
</dbReference>